<proteinExistence type="predicted"/>
<evidence type="ECO:0000313" key="2">
    <source>
        <dbReference type="Proteomes" id="UP001595843"/>
    </source>
</evidence>
<sequence>MNYEYKVMAKTRVSKDRRKEINNYIKNNYKEMTKEKKEKLFEVTGTLSNKIRTPVKKESFLKQEDLFVKTQAAKRLPGSKNWMNYLVRYTTFIPYKSVEDPKPFNSTYLKGDNRGFGFFARSFRTRSDIYTYFSPSKKFKYDKKIGQSERCKDKDCKNVIEKKTASDSGIEVFKDKVSNKEIKWRVKHDVGIPFGDEYPNINYFYEATLTNKPSLVVKGAHDKAPNHEFYIALQNSDAPVQTIHKYKVSSKSDFLFLIPGAPQEFFNVSL</sequence>
<name>A0ABV8JG69_9BACL</name>
<protein>
    <submittedName>
        <fullName evidence="1">DUF3238 domain-containing protein</fullName>
    </submittedName>
</protein>
<reference evidence="2" key="1">
    <citation type="journal article" date="2019" name="Int. J. Syst. Evol. Microbiol.">
        <title>The Global Catalogue of Microorganisms (GCM) 10K type strain sequencing project: providing services to taxonomists for standard genome sequencing and annotation.</title>
        <authorList>
            <consortium name="The Broad Institute Genomics Platform"/>
            <consortium name="The Broad Institute Genome Sequencing Center for Infectious Disease"/>
            <person name="Wu L."/>
            <person name="Ma J."/>
        </authorList>
    </citation>
    <scope>NUCLEOTIDE SEQUENCE [LARGE SCALE GENOMIC DNA]</scope>
    <source>
        <strain evidence="2">IBRC-M 10813</strain>
    </source>
</reference>
<dbReference type="EMBL" id="JBHSAP010000015">
    <property type="protein sequence ID" value="MFC4077698.1"/>
    <property type="molecule type" value="Genomic_DNA"/>
</dbReference>
<accession>A0ABV8JG69</accession>
<comment type="caution">
    <text evidence="1">The sequence shown here is derived from an EMBL/GenBank/DDBJ whole genome shotgun (WGS) entry which is preliminary data.</text>
</comment>
<keyword evidence="2" id="KW-1185">Reference proteome</keyword>
<organism evidence="1 2">
    <name type="scientific">Salinithrix halophila</name>
    <dbReference type="NCBI Taxonomy" id="1485204"/>
    <lineage>
        <taxon>Bacteria</taxon>
        <taxon>Bacillati</taxon>
        <taxon>Bacillota</taxon>
        <taxon>Bacilli</taxon>
        <taxon>Bacillales</taxon>
        <taxon>Thermoactinomycetaceae</taxon>
        <taxon>Salinithrix</taxon>
    </lineage>
</organism>
<gene>
    <name evidence="1" type="ORF">ACFOUO_12900</name>
</gene>
<dbReference type="InterPro" id="IPR021631">
    <property type="entry name" value="DUF3238"/>
</dbReference>
<dbReference type="Pfam" id="PF11579">
    <property type="entry name" value="DUF3238"/>
    <property type="match status" value="1"/>
</dbReference>
<evidence type="ECO:0000313" key="1">
    <source>
        <dbReference type="EMBL" id="MFC4077698.1"/>
    </source>
</evidence>
<dbReference type="Proteomes" id="UP001595843">
    <property type="component" value="Unassembled WGS sequence"/>
</dbReference>